<dbReference type="EMBL" id="BARW01024945">
    <property type="protein sequence ID" value="GAI97704.1"/>
    <property type="molecule type" value="Genomic_DNA"/>
</dbReference>
<comment type="catalytic activity">
    <reaction evidence="1">
        <text>D-fructose 6-phosphate + L-glutamine = D-glucosamine 6-phosphate + L-glutamate</text>
        <dbReference type="Rhea" id="RHEA:13237"/>
        <dbReference type="ChEBI" id="CHEBI:29985"/>
        <dbReference type="ChEBI" id="CHEBI:58359"/>
        <dbReference type="ChEBI" id="CHEBI:58725"/>
        <dbReference type="ChEBI" id="CHEBI:61527"/>
        <dbReference type="EC" id="2.6.1.16"/>
    </reaction>
</comment>
<dbReference type="Pfam" id="PF13522">
    <property type="entry name" value="GATase_6"/>
    <property type="match status" value="1"/>
</dbReference>
<dbReference type="PANTHER" id="PTHR10937:SF0">
    <property type="entry name" value="GLUTAMINE--FRUCTOSE-6-PHOSPHATE TRANSAMINASE (ISOMERIZING)"/>
    <property type="match status" value="1"/>
</dbReference>
<accession>X1UZA6</accession>
<dbReference type="InterPro" id="IPR029055">
    <property type="entry name" value="Ntn_hydrolases_N"/>
</dbReference>
<keyword evidence="4" id="KW-0808">Transferase</keyword>
<evidence type="ECO:0000256" key="3">
    <source>
        <dbReference type="ARBA" id="ARBA00022576"/>
    </source>
</evidence>
<evidence type="ECO:0000313" key="7">
    <source>
        <dbReference type="EMBL" id="GAI97704.1"/>
    </source>
</evidence>
<dbReference type="Gene3D" id="3.60.20.10">
    <property type="entry name" value="Glutamine Phosphoribosylpyrophosphate, subunit 1, domain 1"/>
    <property type="match status" value="1"/>
</dbReference>
<feature type="domain" description="Glutamine amidotransferase type-2" evidence="6">
    <location>
        <begin position="2"/>
        <end position="150"/>
    </location>
</feature>
<dbReference type="InterPro" id="IPR047084">
    <property type="entry name" value="GFAT_N"/>
</dbReference>
<evidence type="ECO:0000259" key="6">
    <source>
        <dbReference type="PROSITE" id="PS51278"/>
    </source>
</evidence>
<organism evidence="7">
    <name type="scientific">marine sediment metagenome</name>
    <dbReference type="NCBI Taxonomy" id="412755"/>
    <lineage>
        <taxon>unclassified sequences</taxon>
        <taxon>metagenomes</taxon>
        <taxon>ecological metagenomes</taxon>
    </lineage>
</organism>
<evidence type="ECO:0000256" key="5">
    <source>
        <dbReference type="ARBA" id="ARBA00022962"/>
    </source>
</evidence>
<dbReference type="SUPFAM" id="SSF56235">
    <property type="entry name" value="N-terminal nucleophile aminohydrolases (Ntn hydrolases)"/>
    <property type="match status" value="1"/>
</dbReference>
<comment type="caution">
    <text evidence="7">The sequence shown here is derived from an EMBL/GenBank/DDBJ whole genome shotgun (WGS) entry which is preliminary data.</text>
</comment>
<reference evidence="7" key="1">
    <citation type="journal article" date="2014" name="Front. Microbiol.">
        <title>High frequency of phylogenetically diverse reductive dehalogenase-homologous genes in deep subseafloor sedimentary metagenomes.</title>
        <authorList>
            <person name="Kawai M."/>
            <person name="Futagami T."/>
            <person name="Toyoda A."/>
            <person name="Takaki Y."/>
            <person name="Nishi S."/>
            <person name="Hori S."/>
            <person name="Arai W."/>
            <person name="Tsubouchi T."/>
            <person name="Morono Y."/>
            <person name="Uchiyama I."/>
            <person name="Ito T."/>
            <person name="Fujiyama A."/>
            <person name="Inagaki F."/>
            <person name="Takami H."/>
        </authorList>
    </citation>
    <scope>NUCLEOTIDE SEQUENCE</scope>
    <source>
        <strain evidence="7">Expedition CK06-06</strain>
    </source>
</reference>
<evidence type="ECO:0000256" key="1">
    <source>
        <dbReference type="ARBA" id="ARBA00001031"/>
    </source>
</evidence>
<keyword evidence="3" id="KW-0032">Aminotransferase</keyword>
<protein>
    <recommendedName>
        <fullName evidence="2">glutamine--fructose-6-phosphate transaminase (isomerizing)</fullName>
        <ecNumber evidence="2">2.6.1.16</ecNumber>
    </recommendedName>
</protein>
<dbReference type="PROSITE" id="PS51278">
    <property type="entry name" value="GATASE_TYPE_2"/>
    <property type="match status" value="1"/>
</dbReference>
<keyword evidence="5" id="KW-0315">Glutamine amidotransferase</keyword>
<dbReference type="AlphaFoldDB" id="X1UZA6"/>
<evidence type="ECO:0000256" key="4">
    <source>
        <dbReference type="ARBA" id="ARBA00022679"/>
    </source>
</evidence>
<dbReference type="EC" id="2.6.1.16" evidence="2"/>
<dbReference type="PANTHER" id="PTHR10937">
    <property type="entry name" value="GLUCOSAMINE--FRUCTOSE-6-PHOSPHATE AMINOTRANSFERASE, ISOMERIZING"/>
    <property type="match status" value="1"/>
</dbReference>
<name>X1UZA6_9ZZZZ</name>
<dbReference type="GO" id="GO:0006487">
    <property type="term" value="P:protein N-linked glycosylation"/>
    <property type="evidence" value="ECO:0007669"/>
    <property type="project" value="TreeGrafter"/>
</dbReference>
<dbReference type="GO" id="GO:0006047">
    <property type="term" value="P:UDP-N-acetylglucosamine metabolic process"/>
    <property type="evidence" value="ECO:0007669"/>
    <property type="project" value="TreeGrafter"/>
</dbReference>
<evidence type="ECO:0000256" key="2">
    <source>
        <dbReference type="ARBA" id="ARBA00012916"/>
    </source>
</evidence>
<feature type="non-terminal residue" evidence="7">
    <location>
        <position position="150"/>
    </location>
</feature>
<dbReference type="GO" id="GO:0004360">
    <property type="term" value="F:glutamine-fructose-6-phosphate transaminase (isomerizing) activity"/>
    <property type="evidence" value="ECO:0007669"/>
    <property type="project" value="UniProtKB-EC"/>
</dbReference>
<dbReference type="GO" id="GO:0005829">
    <property type="term" value="C:cytosol"/>
    <property type="evidence" value="ECO:0007669"/>
    <property type="project" value="TreeGrafter"/>
</dbReference>
<gene>
    <name evidence="7" type="ORF">S12H4_41006</name>
</gene>
<dbReference type="InterPro" id="IPR017932">
    <property type="entry name" value="GATase_2_dom"/>
</dbReference>
<dbReference type="CDD" id="cd00714">
    <property type="entry name" value="GFAT"/>
    <property type="match status" value="1"/>
</dbReference>
<dbReference type="GO" id="GO:0006002">
    <property type="term" value="P:fructose 6-phosphate metabolic process"/>
    <property type="evidence" value="ECO:0007669"/>
    <property type="project" value="TreeGrafter"/>
</dbReference>
<sequence>MCGIVGYIGPRDATPIILNGLKRLEYRGYDSAGIAVIKNGNIQVRRDAGKLNRLLSLVDNDPISGNLGIGHTRWATHGEPNARNAHPHMGMTGEVVVVHNGIVENYLELRDELSAEGVNFSSDTDSEIIVHMVERYLATGLELVDASRKA</sequence>
<proteinExistence type="predicted"/>